<proteinExistence type="predicted"/>
<reference evidence="1" key="1">
    <citation type="submission" date="2022-11" db="EMBL/GenBank/DDBJ databases">
        <title>Genome Sequence of Nemania bipapillata.</title>
        <authorList>
            <person name="Buettner E."/>
        </authorList>
    </citation>
    <scope>NUCLEOTIDE SEQUENCE</scope>
    <source>
        <strain evidence="1">CP14</strain>
    </source>
</reference>
<dbReference type="EMBL" id="JAPESX010003150">
    <property type="protein sequence ID" value="KAJ8105607.1"/>
    <property type="molecule type" value="Genomic_DNA"/>
</dbReference>
<keyword evidence="2" id="KW-1185">Reference proteome</keyword>
<accession>A0ACC2HRA5</accession>
<evidence type="ECO:0000313" key="1">
    <source>
        <dbReference type="EMBL" id="KAJ8105607.1"/>
    </source>
</evidence>
<gene>
    <name evidence="1" type="ORF">ONZ43_g7361</name>
</gene>
<protein>
    <submittedName>
        <fullName evidence="1">Uncharacterized protein</fullName>
    </submittedName>
</protein>
<sequence>MTLFDDSTRATTGQALTAFVSLDNMNESYSTDVTSGSDNDKEKPHEPSETGKNDANITTIDPATTTLAEVDTEVPDGGYGWVVVAGCATLTFWFGGTTYSWGVMQTALINQGLASASTLSFVGSTTIAAIAAFALINARLVRILGARTTGLLGVFFMGIGETTASFTTHSIGGLFGTESIIMGIGVSLCFMVSSVTPAQYFKKKRGLANGIVYAGGGLGGTGIAFVMDIINQKLGVEWTFRIIGLSMLATGLPMAFLIKDRKGPPPSSAWVEW</sequence>
<name>A0ACC2HRA5_9PEZI</name>
<evidence type="ECO:0000313" key="2">
    <source>
        <dbReference type="Proteomes" id="UP001153334"/>
    </source>
</evidence>
<dbReference type="Proteomes" id="UP001153334">
    <property type="component" value="Unassembled WGS sequence"/>
</dbReference>
<organism evidence="1 2">
    <name type="scientific">Nemania bipapillata</name>
    <dbReference type="NCBI Taxonomy" id="110536"/>
    <lineage>
        <taxon>Eukaryota</taxon>
        <taxon>Fungi</taxon>
        <taxon>Dikarya</taxon>
        <taxon>Ascomycota</taxon>
        <taxon>Pezizomycotina</taxon>
        <taxon>Sordariomycetes</taxon>
        <taxon>Xylariomycetidae</taxon>
        <taxon>Xylariales</taxon>
        <taxon>Xylariaceae</taxon>
        <taxon>Nemania</taxon>
    </lineage>
</organism>
<comment type="caution">
    <text evidence="1">The sequence shown here is derived from an EMBL/GenBank/DDBJ whole genome shotgun (WGS) entry which is preliminary data.</text>
</comment>